<protein>
    <submittedName>
        <fullName evidence="1">Uncharacterized protein</fullName>
    </submittedName>
</protein>
<dbReference type="Proteomes" id="UP001500218">
    <property type="component" value="Unassembled WGS sequence"/>
</dbReference>
<comment type="caution">
    <text evidence="1">The sequence shown here is derived from an EMBL/GenBank/DDBJ whole genome shotgun (WGS) entry which is preliminary data.</text>
</comment>
<evidence type="ECO:0000313" key="1">
    <source>
        <dbReference type="EMBL" id="GAA1812540.1"/>
    </source>
</evidence>
<name>A0ABN2MA36_9ACTN</name>
<reference evidence="1 2" key="1">
    <citation type="journal article" date="2019" name="Int. J. Syst. Evol. Microbiol.">
        <title>The Global Catalogue of Microorganisms (GCM) 10K type strain sequencing project: providing services to taxonomists for standard genome sequencing and annotation.</title>
        <authorList>
            <consortium name="The Broad Institute Genomics Platform"/>
            <consortium name="The Broad Institute Genome Sequencing Center for Infectious Disease"/>
            <person name="Wu L."/>
            <person name="Ma J."/>
        </authorList>
    </citation>
    <scope>NUCLEOTIDE SEQUENCE [LARGE SCALE GENOMIC DNA]</scope>
    <source>
        <strain evidence="1 2">JCM 13250</strain>
    </source>
</reference>
<keyword evidence="2" id="KW-1185">Reference proteome</keyword>
<accession>A0ABN2MA36</accession>
<gene>
    <name evidence="1" type="ORF">GCM10009682_37250</name>
</gene>
<dbReference type="EMBL" id="BAAALT010000114">
    <property type="protein sequence ID" value="GAA1812540.1"/>
    <property type="molecule type" value="Genomic_DNA"/>
</dbReference>
<organism evidence="1 2">
    <name type="scientific">Luedemannella flava</name>
    <dbReference type="NCBI Taxonomy" id="349316"/>
    <lineage>
        <taxon>Bacteria</taxon>
        <taxon>Bacillati</taxon>
        <taxon>Actinomycetota</taxon>
        <taxon>Actinomycetes</taxon>
        <taxon>Micromonosporales</taxon>
        <taxon>Micromonosporaceae</taxon>
        <taxon>Luedemannella</taxon>
    </lineage>
</organism>
<evidence type="ECO:0000313" key="2">
    <source>
        <dbReference type="Proteomes" id="UP001500218"/>
    </source>
</evidence>
<sequence>MAEFVRSNVANCEHLARAYHHDLARSAHLAAEAVCGPPLGRMWRRVGTAAAAQAPST</sequence>
<proteinExistence type="predicted"/>